<feature type="transmembrane region" description="Helical" evidence="2">
    <location>
        <begin position="54"/>
        <end position="76"/>
    </location>
</feature>
<feature type="compositionally biased region" description="Low complexity" evidence="1">
    <location>
        <begin position="115"/>
        <end position="141"/>
    </location>
</feature>
<keyword evidence="2" id="KW-0472">Membrane</keyword>
<keyword evidence="2" id="KW-1133">Transmembrane helix</keyword>
<reference evidence="3" key="1">
    <citation type="submission" date="2023-10" db="EMBL/GenBank/DDBJ databases">
        <authorList>
            <person name="Chen Y."/>
            <person name="Shah S."/>
            <person name="Dougan E. K."/>
            <person name="Thang M."/>
            <person name="Chan C."/>
        </authorList>
    </citation>
    <scope>NUCLEOTIDE SEQUENCE [LARGE SCALE GENOMIC DNA]</scope>
</reference>
<evidence type="ECO:0000256" key="1">
    <source>
        <dbReference type="SAM" id="MobiDB-lite"/>
    </source>
</evidence>
<accession>A0ABN9Q1P9</accession>
<evidence type="ECO:0000313" key="3">
    <source>
        <dbReference type="EMBL" id="CAK0798261.1"/>
    </source>
</evidence>
<evidence type="ECO:0000313" key="4">
    <source>
        <dbReference type="Proteomes" id="UP001189429"/>
    </source>
</evidence>
<keyword evidence="4" id="KW-1185">Reference proteome</keyword>
<comment type="caution">
    <text evidence="3">The sequence shown here is derived from an EMBL/GenBank/DDBJ whole genome shotgun (WGS) entry which is preliminary data.</text>
</comment>
<protein>
    <submittedName>
        <fullName evidence="3">Uncharacterized protein</fullName>
    </submittedName>
</protein>
<sequence length="318" mass="32540">MAARVLGPAGIDSLESSGLPWEHCLDTRMLQHVAVARASLSETVHTIGGSGSRLALGLVIAMGALAIACIGIFCAARRIEQGTKDSKIRGSRADSVASVGSSWAWRRRQDRDGPHAAPAGSADSAPASSRRSARAGAPAARDALGRRAGGHLFVLPVGALLDAAEGGSLNISDTYSSMTLGAVASRGEDGSRKLELFLGQEAVRQCASAEAPPPGLAVRPDSFVLRGANGQHLGSLALQGDGSFAVSIRAQPQLTIDGNETDLNFRVASGDGRALATVLCKEEVPGGPEHLSIQVSPGADPVTIVTCTLAILLFVGEG</sequence>
<dbReference type="EMBL" id="CAUYUJ010001906">
    <property type="protein sequence ID" value="CAK0798261.1"/>
    <property type="molecule type" value="Genomic_DNA"/>
</dbReference>
<dbReference type="Proteomes" id="UP001189429">
    <property type="component" value="Unassembled WGS sequence"/>
</dbReference>
<evidence type="ECO:0000256" key="2">
    <source>
        <dbReference type="SAM" id="Phobius"/>
    </source>
</evidence>
<name>A0ABN9Q1P9_9DINO</name>
<gene>
    <name evidence="3" type="ORF">PCOR1329_LOCUS7064</name>
</gene>
<keyword evidence="2" id="KW-0812">Transmembrane</keyword>
<proteinExistence type="predicted"/>
<feature type="region of interest" description="Disordered" evidence="1">
    <location>
        <begin position="107"/>
        <end position="141"/>
    </location>
</feature>
<organism evidence="3 4">
    <name type="scientific">Prorocentrum cordatum</name>
    <dbReference type="NCBI Taxonomy" id="2364126"/>
    <lineage>
        <taxon>Eukaryota</taxon>
        <taxon>Sar</taxon>
        <taxon>Alveolata</taxon>
        <taxon>Dinophyceae</taxon>
        <taxon>Prorocentrales</taxon>
        <taxon>Prorocentraceae</taxon>
        <taxon>Prorocentrum</taxon>
    </lineage>
</organism>